<sequence length="50" mass="5960">MLNVPRFIDECWKDALIEQKMIEFEKRASRPRHLFQSSFRLLGENLVGPI</sequence>
<organism evidence="1 2">
    <name type="scientific">Diversispora epigaea</name>
    <dbReference type="NCBI Taxonomy" id="1348612"/>
    <lineage>
        <taxon>Eukaryota</taxon>
        <taxon>Fungi</taxon>
        <taxon>Fungi incertae sedis</taxon>
        <taxon>Mucoromycota</taxon>
        <taxon>Glomeromycotina</taxon>
        <taxon>Glomeromycetes</taxon>
        <taxon>Diversisporales</taxon>
        <taxon>Diversisporaceae</taxon>
        <taxon>Diversispora</taxon>
    </lineage>
</organism>
<gene>
    <name evidence="1" type="ORF">Glove_212g211</name>
</gene>
<protein>
    <submittedName>
        <fullName evidence="1">Uncharacterized protein</fullName>
    </submittedName>
</protein>
<name>A0A397IPN8_9GLOM</name>
<accession>A0A397IPN8</accession>
<evidence type="ECO:0000313" key="1">
    <source>
        <dbReference type="EMBL" id="RHZ75696.1"/>
    </source>
</evidence>
<dbReference type="Proteomes" id="UP000266861">
    <property type="component" value="Unassembled WGS sequence"/>
</dbReference>
<proteinExistence type="predicted"/>
<dbReference type="EMBL" id="PQFF01000197">
    <property type="protein sequence ID" value="RHZ75696.1"/>
    <property type="molecule type" value="Genomic_DNA"/>
</dbReference>
<keyword evidence="2" id="KW-1185">Reference proteome</keyword>
<reference evidence="1 2" key="1">
    <citation type="submission" date="2018-08" db="EMBL/GenBank/DDBJ databases">
        <title>Genome and evolution of the arbuscular mycorrhizal fungus Diversispora epigaea (formerly Glomus versiforme) and its bacterial endosymbionts.</title>
        <authorList>
            <person name="Sun X."/>
            <person name="Fei Z."/>
            <person name="Harrison M."/>
        </authorList>
    </citation>
    <scope>NUCLEOTIDE SEQUENCE [LARGE SCALE GENOMIC DNA]</scope>
    <source>
        <strain evidence="1 2">IT104</strain>
    </source>
</reference>
<dbReference type="AlphaFoldDB" id="A0A397IPN8"/>
<evidence type="ECO:0000313" key="2">
    <source>
        <dbReference type="Proteomes" id="UP000266861"/>
    </source>
</evidence>
<comment type="caution">
    <text evidence="1">The sequence shown here is derived from an EMBL/GenBank/DDBJ whole genome shotgun (WGS) entry which is preliminary data.</text>
</comment>